<protein>
    <recommendedName>
        <fullName evidence="1">PRO8NT domain-containing protein</fullName>
    </recommendedName>
</protein>
<dbReference type="GO" id="GO:0000244">
    <property type="term" value="P:spliceosomal tri-snRNP complex assembly"/>
    <property type="evidence" value="ECO:0007669"/>
    <property type="project" value="TreeGrafter"/>
</dbReference>
<dbReference type="OrthoDB" id="3256191at2759"/>
<dbReference type="GO" id="GO:0097157">
    <property type="term" value="F:pre-mRNA intronic binding"/>
    <property type="evidence" value="ECO:0007669"/>
    <property type="project" value="TreeGrafter"/>
</dbReference>
<dbReference type="GO" id="GO:0005682">
    <property type="term" value="C:U5 snRNP"/>
    <property type="evidence" value="ECO:0007669"/>
    <property type="project" value="TreeGrafter"/>
</dbReference>
<dbReference type="HOGENOM" id="CLU_2321738_0_0_1"/>
<dbReference type="EMBL" id="KN822055">
    <property type="protein sequence ID" value="KIM61131.1"/>
    <property type="molecule type" value="Genomic_DNA"/>
</dbReference>
<dbReference type="STRING" id="1036808.A0A0C3DZ57"/>
<dbReference type="InterPro" id="IPR012591">
    <property type="entry name" value="PRO8NT"/>
</dbReference>
<organism evidence="2 3">
    <name type="scientific">Scleroderma citrinum Foug A</name>
    <dbReference type="NCBI Taxonomy" id="1036808"/>
    <lineage>
        <taxon>Eukaryota</taxon>
        <taxon>Fungi</taxon>
        <taxon>Dikarya</taxon>
        <taxon>Basidiomycota</taxon>
        <taxon>Agaricomycotina</taxon>
        <taxon>Agaricomycetes</taxon>
        <taxon>Agaricomycetidae</taxon>
        <taxon>Boletales</taxon>
        <taxon>Sclerodermatineae</taxon>
        <taxon>Sclerodermataceae</taxon>
        <taxon>Scleroderma</taxon>
    </lineage>
</organism>
<dbReference type="InterPro" id="IPR027652">
    <property type="entry name" value="PRP8"/>
</dbReference>
<accession>A0A0C3DZ57</accession>
<gene>
    <name evidence="2" type="ORF">SCLCIDRAFT_26098</name>
</gene>
<dbReference type="InParanoid" id="A0A0C3DZ57"/>
<sequence>MPIQPGFGQALDSCMAPEMLMQKSQKWVSMQKKRYGEKRKGGYIDMGRQDMPPEHVRKIIKDHGDTSNRKFSNDKRVHLGALKYVPHAVMKLLENIPYP</sequence>
<dbReference type="GO" id="GO:0071013">
    <property type="term" value="C:catalytic step 2 spliceosome"/>
    <property type="evidence" value="ECO:0007669"/>
    <property type="project" value="TreeGrafter"/>
</dbReference>
<evidence type="ECO:0000313" key="2">
    <source>
        <dbReference type="EMBL" id="KIM61131.1"/>
    </source>
</evidence>
<dbReference type="PANTHER" id="PTHR11140:SF0">
    <property type="entry name" value="PRE-MRNA-PROCESSING-SPLICING FACTOR 8"/>
    <property type="match status" value="1"/>
</dbReference>
<reference evidence="2 3" key="1">
    <citation type="submission" date="2014-04" db="EMBL/GenBank/DDBJ databases">
        <authorList>
            <consortium name="DOE Joint Genome Institute"/>
            <person name="Kuo A."/>
            <person name="Kohler A."/>
            <person name="Nagy L.G."/>
            <person name="Floudas D."/>
            <person name="Copeland A."/>
            <person name="Barry K.W."/>
            <person name="Cichocki N."/>
            <person name="Veneault-Fourrey C."/>
            <person name="LaButti K."/>
            <person name="Lindquist E.A."/>
            <person name="Lipzen A."/>
            <person name="Lundell T."/>
            <person name="Morin E."/>
            <person name="Murat C."/>
            <person name="Sun H."/>
            <person name="Tunlid A."/>
            <person name="Henrissat B."/>
            <person name="Grigoriev I.V."/>
            <person name="Hibbett D.S."/>
            <person name="Martin F."/>
            <person name="Nordberg H.P."/>
            <person name="Cantor M.N."/>
            <person name="Hua S.X."/>
        </authorList>
    </citation>
    <scope>NUCLEOTIDE SEQUENCE [LARGE SCALE GENOMIC DNA]</scope>
    <source>
        <strain evidence="2 3">Foug A</strain>
    </source>
</reference>
<dbReference type="GO" id="GO:0030623">
    <property type="term" value="F:U5 snRNA binding"/>
    <property type="evidence" value="ECO:0007669"/>
    <property type="project" value="TreeGrafter"/>
</dbReference>
<evidence type="ECO:0000259" key="1">
    <source>
        <dbReference type="Pfam" id="PF08082"/>
    </source>
</evidence>
<dbReference type="AlphaFoldDB" id="A0A0C3DZ57"/>
<dbReference type="GO" id="GO:0017070">
    <property type="term" value="F:U6 snRNA binding"/>
    <property type="evidence" value="ECO:0007669"/>
    <property type="project" value="TreeGrafter"/>
</dbReference>
<name>A0A0C3DZ57_9AGAM</name>
<dbReference type="Proteomes" id="UP000053989">
    <property type="component" value="Unassembled WGS sequence"/>
</dbReference>
<feature type="domain" description="PRO8NT" evidence="1">
    <location>
        <begin position="49"/>
        <end position="99"/>
    </location>
</feature>
<reference evidence="3" key="2">
    <citation type="submission" date="2015-01" db="EMBL/GenBank/DDBJ databases">
        <title>Evolutionary Origins and Diversification of the Mycorrhizal Mutualists.</title>
        <authorList>
            <consortium name="DOE Joint Genome Institute"/>
            <consortium name="Mycorrhizal Genomics Consortium"/>
            <person name="Kohler A."/>
            <person name="Kuo A."/>
            <person name="Nagy L.G."/>
            <person name="Floudas D."/>
            <person name="Copeland A."/>
            <person name="Barry K.W."/>
            <person name="Cichocki N."/>
            <person name="Veneault-Fourrey C."/>
            <person name="LaButti K."/>
            <person name="Lindquist E.A."/>
            <person name="Lipzen A."/>
            <person name="Lundell T."/>
            <person name="Morin E."/>
            <person name="Murat C."/>
            <person name="Riley R."/>
            <person name="Ohm R."/>
            <person name="Sun H."/>
            <person name="Tunlid A."/>
            <person name="Henrissat B."/>
            <person name="Grigoriev I.V."/>
            <person name="Hibbett D.S."/>
            <person name="Martin F."/>
        </authorList>
    </citation>
    <scope>NUCLEOTIDE SEQUENCE [LARGE SCALE GENOMIC DNA]</scope>
    <source>
        <strain evidence="3">Foug A</strain>
    </source>
</reference>
<proteinExistence type="predicted"/>
<dbReference type="PANTHER" id="PTHR11140">
    <property type="entry name" value="PRE-MRNA SPLICING FACTOR PRP8"/>
    <property type="match status" value="1"/>
</dbReference>
<keyword evidence="3" id="KW-1185">Reference proteome</keyword>
<evidence type="ECO:0000313" key="3">
    <source>
        <dbReference type="Proteomes" id="UP000053989"/>
    </source>
</evidence>
<dbReference type="GO" id="GO:0030619">
    <property type="term" value="F:U1 snRNA binding"/>
    <property type="evidence" value="ECO:0007669"/>
    <property type="project" value="TreeGrafter"/>
</dbReference>
<dbReference type="Pfam" id="PF08082">
    <property type="entry name" value="PRO8NT"/>
    <property type="match status" value="1"/>
</dbReference>
<dbReference type="GO" id="GO:0030620">
    <property type="term" value="F:U2 snRNA binding"/>
    <property type="evidence" value="ECO:0007669"/>
    <property type="project" value="TreeGrafter"/>
</dbReference>